<dbReference type="AlphaFoldDB" id="A0A401UR75"/>
<evidence type="ECO:0008006" key="3">
    <source>
        <dbReference type="Google" id="ProtNLM"/>
    </source>
</evidence>
<protein>
    <recommendedName>
        <fullName evidence="3">Cyclic nucleotide-binding domain-containing protein</fullName>
    </recommendedName>
</protein>
<dbReference type="InterPro" id="IPR018490">
    <property type="entry name" value="cNMP-bd_dom_sf"/>
</dbReference>
<dbReference type="Proteomes" id="UP000287872">
    <property type="component" value="Unassembled WGS sequence"/>
</dbReference>
<organism evidence="1 2">
    <name type="scientific">Clostridium tagluense</name>
    <dbReference type="NCBI Taxonomy" id="360422"/>
    <lineage>
        <taxon>Bacteria</taxon>
        <taxon>Bacillati</taxon>
        <taxon>Bacillota</taxon>
        <taxon>Clostridia</taxon>
        <taxon>Eubacteriales</taxon>
        <taxon>Clostridiaceae</taxon>
        <taxon>Clostridium</taxon>
    </lineage>
</organism>
<dbReference type="EMBL" id="BHYK01000024">
    <property type="protein sequence ID" value="GCD11998.1"/>
    <property type="molecule type" value="Genomic_DNA"/>
</dbReference>
<dbReference type="InterPro" id="IPR014710">
    <property type="entry name" value="RmlC-like_jellyroll"/>
</dbReference>
<evidence type="ECO:0000313" key="1">
    <source>
        <dbReference type="EMBL" id="GCD11998.1"/>
    </source>
</evidence>
<reference evidence="1 2" key="1">
    <citation type="submission" date="2018-11" db="EMBL/GenBank/DDBJ databases">
        <title>Genome sequencing and assembly of Clostridium tagluense strain A121.</title>
        <authorList>
            <person name="Murakami T."/>
            <person name="Segawa T."/>
            <person name="Shcherbakova V.A."/>
            <person name="Mori H."/>
            <person name="Yoshimura Y."/>
        </authorList>
    </citation>
    <scope>NUCLEOTIDE SEQUENCE [LARGE SCALE GENOMIC DNA]</scope>
    <source>
        <strain evidence="1 2">A121</strain>
    </source>
</reference>
<comment type="caution">
    <text evidence="1">The sequence shown here is derived from an EMBL/GenBank/DDBJ whole genome shotgun (WGS) entry which is preliminary data.</text>
</comment>
<keyword evidence="2" id="KW-1185">Reference proteome</keyword>
<gene>
    <name evidence="1" type="ORF">Ctaglu_36210</name>
</gene>
<dbReference type="RefSeq" id="WP_125004301.1">
    <property type="nucleotide sequence ID" value="NZ_BHYK01000024.1"/>
</dbReference>
<name>A0A401UR75_9CLOT</name>
<sequence>MYEKFFEPDRQAIMRDYFLNTLSKLGQISKYNKNELLEFDSGLHVGIVLKGVVTQSVISLNGHEKILYFIRSGEIVGEMIYFCGGMDSIVSTEKEYVEKLFKVSFFYLKRKELLMLSRNR</sequence>
<dbReference type="OrthoDB" id="8254501at2"/>
<accession>A0A401UR75</accession>
<dbReference type="Gene3D" id="2.60.120.10">
    <property type="entry name" value="Jelly Rolls"/>
    <property type="match status" value="1"/>
</dbReference>
<proteinExistence type="predicted"/>
<dbReference type="SUPFAM" id="SSF51206">
    <property type="entry name" value="cAMP-binding domain-like"/>
    <property type="match status" value="1"/>
</dbReference>
<evidence type="ECO:0000313" key="2">
    <source>
        <dbReference type="Proteomes" id="UP000287872"/>
    </source>
</evidence>